<feature type="chain" id="PRO_5032907915" evidence="1">
    <location>
        <begin position="28"/>
        <end position="249"/>
    </location>
</feature>
<accession>A0A812S6J5</accession>
<dbReference type="Proteomes" id="UP000604046">
    <property type="component" value="Unassembled WGS sequence"/>
</dbReference>
<proteinExistence type="predicted"/>
<sequence>MLRSHASARTSLKKWCAALLFVLGTSAELCLPDAIPEGERQNVLDSAGREIPIKFIVFDWHAAEVLSSIAKIMVEEALGYHAVFDEHRPFTVMDVALKLSGCLDSTCNDMQISDSHVALDCWLGSAGTDTDTFMQQHPGKAPEDLGSIGYEGEEALVVAGKLVDEAYEHSGFALDFYRSYNQSHYSARKHFDGIADLPREDFLRCDDPVAIFVDTPYMNDYARWSGDTDGLLAVEGGYNAAGLLLPTSV</sequence>
<evidence type="ECO:0000313" key="2">
    <source>
        <dbReference type="EMBL" id="CAE7466700.1"/>
    </source>
</evidence>
<evidence type="ECO:0000256" key="1">
    <source>
        <dbReference type="SAM" id="SignalP"/>
    </source>
</evidence>
<protein>
    <submittedName>
        <fullName evidence="2">Uncharacterized protein</fullName>
    </submittedName>
</protein>
<keyword evidence="3" id="KW-1185">Reference proteome</keyword>
<dbReference type="AlphaFoldDB" id="A0A812S6J5"/>
<organism evidence="2 3">
    <name type="scientific">Symbiodinium natans</name>
    <dbReference type="NCBI Taxonomy" id="878477"/>
    <lineage>
        <taxon>Eukaryota</taxon>
        <taxon>Sar</taxon>
        <taxon>Alveolata</taxon>
        <taxon>Dinophyceae</taxon>
        <taxon>Suessiales</taxon>
        <taxon>Symbiodiniaceae</taxon>
        <taxon>Symbiodinium</taxon>
    </lineage>
</organism>
<gene>
    <name evidence="2" type="ORF">SNAT2548_LOCUS26075</name>
</gene>
<reference evidence="2" key="1">
    <citation type="submission" date="2021-02" db="EMBL/GenBank/DDBJ databases">
        <authorList>
            <person name="Dougan E. K."/>
            <person name="Rhodes N."/>
            <person name="Thang M."/>
            <person name="Chan C."/>
        </authorList>
    </citation>
    <scope>NUCLEOTIDE SEQUENCE</scope>
</reference>
<dbReference type="EMBL" id="CAJNDS010002417">
    <property type="protein sequence ID" value="CAE7466700.1"/>
    <property type="molecule type" value="Genomic_DNA"/>
</dbReference>
<name>A0A812S6J5_9DINO</name>
<keyword evidence="1" id="KW-0732">Signal</keyword>
<feature type="signal peptide" evidence="1">
    <location>
        <begin position="1"/>
        <end position="27"/>
    </location>
</feature>
<dbReference type="OrthoDB" id="410629at2759"/>
<comment type="caution">
    <text evidence="2">The sequence shown here is derived from an EMBL/GenBank/DDBJ whole genome shotgun (WGS) entry which is preliminary data.</text>
</comment>
<evidence type="ECO:0000313" key="3">
    <source>
        <dbReference type="Proteomes" id="UP000604046"/>
    </source>
</evidence>